<dbReference type="Pfam" id="PF00293">
    <property type="entry name" value="NUDIX"/>
    <property type="match status" value="1"/>
</dbReference>
<reference evidence="2 3" key="1">
    <citation type="submission" date="2018-05" db="EMBL/GenBank/DDBJ databases">
        <title>Genome sequencing and assembly of the regulated plant pathogen Lachnellula willkommii and related sister species for the development of diagnostic species identification markers.</title>
        <authorList>
            <person name="Giroux E."/>
            <person name="Bilodeau G."/>
        </authorList>
    </citation>
    <scope>NUCLEOTIDE SEQUENCE [LARGE SCALE GENOMIC DNA]</scope>
    <source>
        <strain evidence="2 3">CBS 268.59</strain>
    </source>
</reference>
<evidence type="ECO:0000313" key="2">
    <source>
        <dbReference type="EMBL" id="TVY84778.1"/>
    </source>
</evidence>
<dbReference type="EMBL" id="QGMK01000055">
    <property type="protein sequence ID" value="TVY84778.1"/>
    <property type="molecule type" value="Genomic_DNA"/>
</dbReference>
<comment type="caution">
    <text evidence="2">The sequence shown here is derived from an EMBL/GenBank/DDBJ whole genome shotgun (WGS) entry which is preliminary data.</text>
</comment>
<protein>
    <recommendedName>
        <fullName evidence="1">Nudix hydrolase domain-containing protein</fullName>
    </recommendedName>
</protein>
<name>A0A8T9CGQ4_9HELO</name>
<gene>
    <name evidence="2" type="ORF">LSUE1_G001406</name>
</gene>
<dbReference type="InterPro" id="IPR000086">
    <property type="entry name" value="NUDIX_hydrolase_dom"/>
</dbReference>
<dbReference type="InterPro" id="IPR015797">
    <property type="entry name" value="NUDIX_hydrolase-like_dom_sf"/>
</dbReference>
<evidence type="ECO:0000313" key="3">
    <source>
        <dbReference type="Proteomes" id="UP000469558"/>
    </source>
</evidence>
<dbReference type="PROSITE" id="PS51462">
    <property type="entry name" value="NUDIX"/>
    <property type="match status" value="1"/>
</dbReference>
<keyword evidence="3" id="KW-1185">Reference proteome</keyword>
<feature type="domain" description="Nudix hydrolase" evidence="1">
    <location>
        <begin position="54"/>
        <end position="197"/>
    </location>
</feature>
<sequence>MDINISVNISPSTHFAMIRFKPLWRQLHRLNAIQARGYEAPAISSMPFDQPEITTHKIVSSFICTAPDSPEGFKFALFKRSKHVRVHQFDWAVCSGSIDAGDASPYDAAEREIYEETKLESGQDYRFLRMGKPYYLRDPTHNRQWHVHPFAWQLKPDAKDIALGPEHTEIKFIKPEELGSQENTVPHLGAGMARVLVTPEFAKLLTYLRTDKETDHYELCLEALAWLKKEMGDEGELGKVMTTWELYQALRWRVWHLIFNGRPKRLGRSGTMDKVLMTLLTKSQEDADRAAFLPIRELPLKQYKKAVRDTIAWSETLVPGEKARFGKPRDWQSVWASAEQVEKIERICFGDL</sequence>
<dbReference type="AlphaFoldDB" id="A0A8T9CGQ4"/>
<evidence type="ECO:0000259" key="1">
    <source>
        <dbReference type="PROSITE" id="PS51462"/>
    </source>
</evidence>
<dbReference type="OrthoDB" id="206213at2759"/>
<accession>A0A8T9CGQ4</accession>
<dbReference type="Gene3D" id="3.90.79.10">
    <property type="entry name" value="Nucleoside Triphosphate Pyrophosphohydrolase"/>
    <property type="match status" value="1"/>
</dbReference>
<dbReference type="Proteomes" id="UP000469558">
    <property type="component" value="Unassembled WGS sequence"/>
</dbReference>
<dbReference type="SUPFAM" id="SSF55811">
    <property type="entry name" value="Nudix"/>
    <property type="match status" value="1"/>
</dbReference>
<proteinExistence type="predicted"/>
<organism evidence="2 3">
    <name type="scientific">Lachnellula suecica</name>
    <dbReference type="NCBI Taxonomy" id="602035"/>
    <lineage>
        <taxon>Eukaryota</taxon>
        <taxon>Fungi</taxon>
        <taxon>Dikarya</taxon>
        <taxon>Ascomycota</taxon>
        <taxon>Pezizomycotina</taxon>
        <taxon>Leotiomycetes</taxon>
        <taxon>Helotiales</taxon>
        <taxon>Lachnaceae</taxon>
        <taxon>Lachnellula</taxon>
    </lineage>
</organism>